<dbReference type="VEuPathDB" id="PlasmoDB:PVP01_0220100"/>
<reference evidence="3 4" key="1">
    <citation type="submission" date="2016-07" db="EMBL/GenBank/DDBJ databases">
        <authorList>
            <consortium name="Pathogen Informatics"/>
        </authorList>
    </citation>
    <scope>NUCLEOTIDE SEQUENCE [LARGE SCALE GENOMIC DNA]</scope>
</reference>
<feature type="transmembrane region" description="Helical" evidence="2">
    <location>
        <begin position="355"/>
        <end position="376"/>
    </location>
</feature>
<feature type="compositionally biased region" description="Basic and acidic residues" evidence="1">
    <location>
        <begin position="449"/>
        <end position="479"/>
    </location>
</feature>
<evidence type="ECO:0000313" key="3">
    <source>
        <dbReference type="EMBL" id="SCO66709.1"/>
    </source>
</evidence>
<evidence type="ECO:0000256" key="2">
    <source>
        <dbReference type="SAM" id="Phobius"/>
    </source>
</evidence>
<evidence type="ECO:0000313" key="4">
    <source>
        <dbReference type="Proteomes" id="UP000196402"/>
    </source>
</evidence>
<evidence type="ECO:0000256" key="1">
    <source>
        <dbReference type="SAM" id="MobiDB-lite"/>
    </source>
</evidence>
<accession>A0A1G4GVS9</accession>
<feature type="compositionally biased region" description="Basic and acidic residues" evidence="1">
    <location>
        <begin position="410"/>
        <end position="433"/>
    </location>
</feature>
<dbReference type="AlphaFoldDB" id="A0A1G4GVS9"/>
<keyword evidence="2" id="KW-1133">Transmembrane helix</keyword>
<feature type="region of interest" description="Disordered" evidence="1">
    <location>
        <begin position="410"/>
        <end position="479"/>
    </location>
</feature>
<feature type="compositionally biased region" description="Low complexity" evidence="1">
    <location>
        <begin position="237"/>
        <end position="249"/>
    </location>
</feature>
<dbReference type="VEuPathDB" id="PlasmoDB:PVX_005045"/>
<proteinExistence type="predicted"/>
<dbReference type="Proteomes" id="UP000196402">
    <property type="component" value="Chromosome 7"/>
</dbReference>
<name>A0A1G4GVS9_PLAVI</name>
<dbReference type="VEuPathDB" id="PlasmoDB:PVW1_070043600"/>
<keyword evidence="2" id="KW-0472">Membrane</keyword>
<gene>
    <name evidence="3" type="ORF">PVT01_070042300</name>
</gene>
<dbReference type="EMBL" id="LT615245">
    <property type="protein sequence ID" value="SCO66709.1"/>
    <property type="molecule type" value="Genomic_DNA"/>
</dbReference>
<keyword evidence="2" id="KW-0812">Transmembrane</keyword>
<dbReference type="VEuPathDB" id="PlasmoDB:PVPAM_090006100"/>
<organism evidence="3 4">
    <name type="scientific">Plasmodium vivax</name>
    <name type="common">malaria parasite P. vivax</name>
    <dbReference type="NCBI Taxonomy" id="5855"/>
    <lineage>
        <taxon>Eukaryota</taxon>
        <taxon>Sar</taxon>
        <taxon>Alveolata</taxon>
        <taxon>Apicomplexa</taxon>
        <taxon>Aconoidasida</taxon>
        <taxon>Haemosporida</taxon>
        <taxon>Plasmodiidae</taxon>
        <taxon>Plasmodium</taxon>
        <taxon>Plasmodium (Plasmodium)</taxon>
    </lineage>
</organism>
<sequence length="479" mass="53982">MAKPAAPAVVSAVDLEKDATDLNLHTLHKDFFVIPKTLKTDSNCDPLEKQQKGAKNLCNSAVHFVKELSGKQGTENYRRCKYLPYWLHDEIGKLYKEHNKNIDSIPFIKPLIEAVDKATKTITNDKCNSLHYDGSITLDEWKARKLLYIYFKNFDELSREVSRPSNDKCSKHNKYLNSINSLYKTYYKKLQCNGWLSFGRDYFYCSSLYDPNRLLPKVTCKDQSTSRSTGFSFWPFGGGSSSSRSSSSSQVGTRQAVSASVPKGGPSTPVAGSTGALSAQGAKLIVVQIPKPVDSATVGRLDAAGTLSGRSAYPNQPVQLQLLPKDYPVLPTPPESSASSPDFLKKTYGVLKSDYFRYSVMGASAIGALIFLYLYLSPSRSGSSKREHGKKKHKSVDYCDYNDYGDYDNHDGDGKYDDDGKHDDHDNRDKYDDNAGYGDYDSYDEYEEELSRRGPENSHRDRQRREVRMSYQPRRDSYY</sequence>
<dbReference type="InterPro" id="IPR008780">
    <property type="entry name" value="Plasmodium_Vir"/>
</dbReference>
<dbReference type="Pfam" id="PF05795">
    <property type="entry name" value="Plasmodium_Vir"/>
    <property type="match status" value="1"/>
</dbReference>
<protein>
    <submittedName>
        <fullName evidence="3">VIR protein</fullName>
    </submittedName>
</protein>
<feature type="region of interest" description="Disordered" evidence="1">
    <location>
        <begin position="237"/>
        <end position="274"/>
    </location>
</feature>